<feature type="region of interest" description="Disordered" evidence="1">
    <location>
        <begin position="1"/>
        <end position="45"/>
    </location>
</feature>
<keyword evidence="3" id="KW-1185">Reference proteome</keyword>
<gene>
    <name evidence="2" type="ORF">CAE01nite_27820</name>
</gene>
<dbReference type="AlphaFoldDB" id="A0A512DF11"/>
<reference evidence="2 3" key="1">
    <citation type="submission" date="2019-07" db="EMBL/GenBank/DDBJ databases">
        <title>Whole genome shotgun sequence of Cellulomonas aerilata NBRC 106308.</title>
        <authorList>
            <person name="Hosoyama A."/>
            <person name="Uohara A."/>
            <person name="Ohji S."/>
            <person name="Ichikawa N."/>
        </authorList>
    </citation>
    <scope>NUCLEOTIDE SEQUENCE [LARGE SCALE GENOMIC DNA]</scope>
    <source>
        <strain evidence="2 3">NBRC 106308</strain>
    </source>
</reference>
<sequence>MGTEDDGPEPDDPEGRRGAPRRPQTARQHGRTQSREPPTRGERMSDKALIFLSYGGQPKNIAETTYAVLSARRAVGADRDIDLVLYTDRPDLYADLPAELRTITPAELTRWAGPDGYAHRRKIAVLDDALTSLQVPVALVDSDTWFRRPAARLFERIAPGRTVMHLREGNLDEGREPDQAVAAQLDGMTCTRLDGGVHTLTRDMPMWNSGVVGIHPHDGHLVREAMHLTDQLYPAHRDFFTLEQLAVSCFLDTGTDVSASSDVVYHYWHDIVRAPFDAALPSLLERTASLPLPQRLEVLHRHRPRLRGRDRAKFLARELLRASGRRTKSVRSSAT</sequence>
<feature type="compositionally biased region" description="Basic and acidic residues" evidence="1">
    <location>
        <begin position="33"/>
        <end position="45"/>
    </location>
</feature>
<feature type="compositionally biased region" description="Acidic residues" evidence="1">
    <location>
        <begin position="1"/>
        <end position="12"/>
    </location>
</feature>
<evidence type="ECO:0000256" key="1">
    <source>
        <dbReference type="SAM" id="MobiDB-lite"/>
    </source>
</evidence>
<name>A0A512DF11_9CELL</name>
<dbReference type="EMBL" id="BJYY01000017">
    <property type="protein sequence ID" value="GEO35057.1"/>
    <property type="molecule type" value="Genomic_DNA"/>
</dbReference>
<evidence type="ECO:0000313" key="3">
    <source>
        <dbReference type="Proteomes" id="UP000321181"/>
    </source>
</evidence>
<protein>
    <recommendedName>
        <fullName evidence="4">Nucleotide-diphospho-sugar transferase domain-containing protein</fullName>
    </recommendedName>
</protein>
<dbReference type="Proteomes" id="UP000321181">
    <property type="component" value="Unassembled WGS sequence"/>
</dbReference>
<proteinExistence type="predicted"/>
<organism evidence="2 3">
    <name type="scientific">Cellulomonas aerilata</name>
    <dbReference type="NCBI Taxonomy" id="515326"/>
    <lineage>
        <taxon>Bacteria</taxon>
        <taxon>Bacillati</taxon>
        <taxon>Actinomycetota</taxon>
        <taxon>Actinomycetes</taxon>
        <taxon>Micrococcales</taxon>
        <taxon>Cellulomonadaceae</taxon>
        <taxon>Cellulomonas</taxon>
    </lineage>
</organism>
<evidence type="ECO:0000313" key="2">
    <source>
        <dbReference type="EMBL" id="GEO35057.1"/>
    </source>
</evidence>
<evidence type="ECO:0008006" key="4">
    <source>
        <dbReference type="Google" id="ProtNLM"/>
    </source>
</evidence>
<accession>A0A512DF11</accession>
<comment type="caution">
    <text evidence="2">The sequence shown here is derived from an EMBL/GenBank/DDBJ whole genome shotgun (WGS) entry which is preliminary data.</text>
</comment>